<evidence type="ECO:0000313" key="1">
    <source>
        <dbReference type="EMBL" id="MFC4065572.1"/>
    </source>
</evidence>
<protein>
    <recommendedName>
        <fullName evidence="3">ESX-1 secretion-associated protein</fullName>
    </recommendedName>
</protein>
<sequence>MNPDFQVDTAGLHRDATAIAAFADRVTGAAASAPVADAAPHWATTAATTLAADSARRVVRLIGHHTTETASRIEASAVAYEEADARAATRLGGTRAGR</sequence>
<comment type="caution">
    <text evidence="1">The sequence shown here is derived from an EMBL/GenBank/DDBJ whole genome shotgun (WGS) entry which is preliminary data.</text>
</comment>
<dbReference type="Proteomes" id="UP001595867">
    <property type="component" value="Unassembled WGS sequence"/>
</dbReference>
<dbReference type="RefSeq" id="WP_378066591.1">
    <property type="nucleotide sequence ID" value="NZ_JBHSBL010000012.1"/>
</dbReference>
<accession>A0ABV8IMZ4</accession>
<evidence type="ECO:0000313" key="2">
    <source>
        <dbReference type="Proteomes" id="UP001595867"/>
    </source>
</evidence>
<evidence type="ECO:0008006" key="3">
    <source>
        <dbReference type="Google" id="ProtNLM"/>
    </source>
</evidence>
<reference evidence="2" key="1">
    <citation type="journal article" date="2019" name="Int. J. Syst. Evol. Microbiol.">
        <title>The Global Catalogue of Microorganisms (GCM) 10K type strain sequencing project: providing services to taxonomists for standard genome sequencing and annotation.</title>
        <authorList>
            <consortium name="The Broad Institute Genomics Platform"/>
            <consortium name="The Broad Institute Genome Sequencing Center for Infectious Disease"/>
            <person name="Wu L."/>
            <person name="Ma J."/>
        </authorList>
    </citation>
    <scope>NUCLEOTIDE SEQUENCE [LARGE SCALE GENOMIC DNA]</scope>
    <source>
        <strain evidence="2">TBRC 5832</strain>
    </source>
</reference>
<organism evidence="1 2">
    <name type="scientific">Actinoplanes subglobosus</name>
    <dbReference type="NCBI Taxonomy" id="1547892"/>
    <lineage>
        <taxon>Bacteria</taxon>
        <taxon>Bacillati</taxon>
        <taxon>Actinomycetota</taxon>
        <taxon>Actinomycetes</taxon>
        <taxon>Micromonosporales</taxon>
        <taxon>Micromonosporaceae</taxon>
        <taxon>Actinoplanes</taxon>
    </lineage>
</organism>
<name>A0ABV8IMZ4_9ACTN</name>
<dbReference type="EMBL" id="JBHSBL010000012">
    <property type="protein sequence ID" value="MFC4065572.1"/>
    <property type="molecule type" value="Genomic_DNA"/>
</dbReference>
<gene>
    <name evidence="1" type="ORF">ACFO0C_11565</name>
</gene>
<proteinExistence type="predicted"/>
<keyword evidence="2" id="KW-1185">Reference proteome</keyword>